<organism evidence="7 8">
    <name type="scientific">Bosea vaviloviae</name>
    <dbReference type="NCBI Taxonomy" id="1526658"/>
    <lineage>
        <taxon>Bacteria</taxon>
        <taxon>Pseudomonadati</taxon>
        <taxon>Pseudomonadota</taxon>
        <taxon>Alphaproteobacteria</taxon>
        <taxon>Hyphomicrobiales</taxon>
        <taxon>Boseaceae</taxon>
        <taxon>Bosea</taxon>
    </lineage>
</organism>
<dbReference type="GO" id="GO:0005384">
    <property type="term" value="F:manganese ion transmembrane transporter activity"/>
    <property type="evidence" value="ECO:0007669"/>
    <property type="project" value="InterPro"/>
</dbReference>
<dbReference type="STRING" id="1526658.BHK69_25570"/>
<dbReference type="PANTHER" id="PTHR33531">
    <property type="entry name" value="RUBRERYTHRIN SUBFAMILY"/>
    <property type="match status" value="1"/>
</dbReference>
<proteinExistence type="predicted"/>
<evidence type="ECO:0000259" key="6">
    <source>
        <dbReference type="Pfam" id="PF02915"/>
    </source>
</evidence>
<dbReference type="GO" id="GO:0016491">
    <property type="term" value="F:oxidoreductase activity"/>
    <property type="evidence" value="ECO:0007669"/>
    <property type="project" value="InterPro"/>
</dbReference>
<dbReference type="NCBIfam" id="NF045676">
    <property type="entry name" value="FeExpMbfA"/>
    <property type="match status" value="1"/>
</dbReference>
<dbReference type="CDD" id="cd02437">
    <property type="entry name" value="CCC1_like_1"/>
    <property type="match status" value="1"/>
</dbReference>
<dbReference type="GO" id="GO:0012505">
    <property type="term" value="C:endomembrane system"/>
    <property type="evidence" value="ECO:0007669"/>
    <property type="project" value="UniProtKB-SubCell"/>
</dbReference>
<gene>
    <name evidence="7" type="ORF">BHK69_25570</name>
</gene>
<evidence type="ECO:0000256" key="3">
    <source>
        <dbReference type="ARBA" id="ARBA00022989"/>
    </source>
</evidence>
<feature type="transmembrane region" description="Helical" evidence="5">
    <location>
        <begin position="309"/>
        <end position="329"/>
    </location>
</feature>
<dbReference type="PIRSF" id="PIRSF035918">
    <property type="entry name" value="UCP035918_rubreryth_DUF125"/>
    <property type="match status" value="1"/>
</dbReference>
<dbReference type="InterPro" id="IPR012347">
    <property type="entry name" value="Ferritin-like"/>
</dbReference>
<accession>A0A1D7U7M6</accession>
<dbReference type="Proteomes" id="UP000094969">
    <property type="component" value="Chromosome"/>
</dbReference>
<name>A0A1D7U7M6_9HYPH</name>
<dbReference type="Gene3D" id="1.20.1260.10">
    <property type="match status" value="1"/>
</dbReference>
<feature type="domain" description="Rubrerythrin diiron-binding" evidence="6">
    <location>
        <begin position="23"/>
        <end position="159"/>
    </location>
</feature>
<dbReference type="OrthoDB" id="32301at2"/>
<evidence type="ECO:0000256" key="4">
    <source>
        <dbReference type="ARBA" id="ARBA00023136"/>
    </source>
</evidence>
<dbReference type="KEGG" id="bvv:BHK69_25570"/>
<protein>
    <submittedName>
        <fullName evidence="7">Rubrerythrin family protein</fullName>
    </submittedName>
</protein>
<dbReference type="PANTHER" id="PTHR33531:SF10">
    <property type="entry name" value="BLR7895 PROTEIN"/>
    <property type="match status" value="1"/>
</dbReference>
<dbReference type="CDD" id="cd01045">
    <property type="entry name" value="Ferritin_like_AB"/>
    <property type="match status" value="1"/>
</dbReference>
<dbReference type="Pfam" id="PF02915">
    <property type="entry name" value="Rubrerythrin"/>
    <property type="match status" value="1"/>
</dbReference>
<dbReference type="RefSeq" id="WP_069692564.1">
    <property type="nucleotide sequence ID" value="NZ_CP017147.1"/>
</dbReference>
<dbReference type="GO" id="GO:0046872">
    <property type="term" value="F:metal ion binding"/>
    <property type="evidence" value="ECO:0007669"/>
    <property type="project" value="InterPro"/>
</dbReference>
<evidence type="ECO:0000256" key="1">
    <source>
        <dbReference type="ARBA" id="ARBA00004127"/>
    </source>
</evidence>
<dbReference type="InterPro" id="IPR003251">
    <property type="entry name" value="Rr_diiron-bd_dom"/>
</dbReference>
<evidence type="ECO:0000256" key="5">
    <source>
        <dbReference type="SAM" id="Phobius"/>
    </source>
</evidence>
<dbReference type="EMBL" id="CP017147">
    <property type="protein sequence ID" value="AOO83364.1"/>
    <property type="molecule type" value="Genomic_DNA"/>
</dbReference>
<feature type="transmembrane region" description="Helical" evidence="5">
    <location>
        <begin position="279"/>
        <end position="297"/>
    </location>
</feature>
<keyword evidence="8" id="KW-1185">Reference proteome</keyword>
<comment type="subcellular location">
    <subcellularLocation>
        <location evidence="1">Endomembrane system</location>
        <topology evidence="1">Multi-pass membrane protein</topology>
    </subcellularLocation>
</comment>
<evidence type="ECO:0000313" key="7">
    <source>
        <dbReference type="EMBL" id="AOO83364.1"/>
    </source>
</evidence>
<keyword evidence="4 5" id="KW-0472">Membrane</keyword>
<evidence type="ECO:0000256" key="2">
    <source>
        <dbReference type="ARBA" id="ARBA00022692"/>
    </source>
</evidence>
<keyword evidence="2 5" id="KW-0812">Transmembrane</keyword>
<dbReference type="InterPro" id="IPR017040">
    <property type="entry name" value="UCP035918_rubreryth/DUF125"/>
</dbReference>
<dbReference type="GO" id="GO:0030026">
    <property type="term" value="P:intracellular manganese ion homeostasis"/>
    <property type="evidence" value="ECO:0007669"/>
    <property type="project" value="InterPro"/>
</dbReference>
<keyword evidence="3 5" id="KW-1133">Transmembrane helix</keyword>
<dbReference type="InterPro" id="IPR009078">
    <property type="entry name" value="Ferritin-like_SF"/>
</dbReference>
<dbReference type="AlphaFoldDB" id="A0A1D7U7M6"/>
<dbReference type="SUPFAM" id="SSF47240">
    <property type="entry name" value="Ferritin-like"/>
    <property type="match status" value="1"/>
</dbReference>
<sequence length="330" mass="36129">MLSRFSLPGLTGKRRFDDLSEKEILALAISSEEEDGRIYAIYAQKLRSEYAASAAIFDGMAQEEDEHRERLIDLYQRRFGNVILPVRREHVSDFYTRKPVWLIENLGLDRMREEAEDMERQARDFYVAAAGRSSDIDTRKLLGELAAAEAKHESKAQDLTATHLGGEARADEDIAAKRQFILTWVQPGLAGLMDGSVSTLAPIFATAFATQSTWTTFLIGLSASVGAGISMGFTEAAHDDGKISGRGAPWKRGLASGMMTMLGGLGHALPYLIPSFWTATAIALIVVFVELWAIVWIQNRFMETPFLRAAFQVVLGGGLVLAAGILIGGA</sequence>
<dbReference type="Pfam" id="PF01988">
    <property type="entry name" value="VIT1"/>
    <property type="match status" value="1"/>
</dbReference>
<reference evidence="7 8" key="1">
    <citation type="journal article" date="2015" name="Antonie Van Leeuwenhoek">
        <title>Bosea vaviloviae sp. nov., a new species of slow-growing rhizobia isolated from nodules of the relict species Vavilovia formosa (Stev.) Fed.</title>
        <authorList>
            <person name="Safronova V.I."/>
            <person name="Kuznetsova I.G."/>
            <person name="Sazanova A.L."/>
            <person name="Kimeklis A.K."/>
            <person name="Belimov A.A."/>
            <person name="Andronov E.E."/>
            <person name="Pinaev A.G."/>
            <person name="Chizhevskaya E.P."/>
            <person name="Pukhaev A.R."/>
            <person name="Popov K.P."/>
            <person name="Willems A."/>
            <person name="Tikhonovich I.A."/>
        </authorList>
    </citation>
    <scope>NUCLEOTIDE SEQUENCE [LARGE SCALE GENOMIC DNA]</scope>
    <source>
        <strain evidence="7 8">Vaf18</strain>
    </source>
</reference>
<dbReference type="InterPro" id="IPR008217">
    <property type="entry name" value="Ccc1_fam"/>
</dbReference>
<evidence type="ECO:0000313" key="8">
    <source>
        <dbReference type="Proteomes" id="UP000094969"/>
    </source>
</evidence>